<dbReference type="AlphaFoldDB" id="A0ABD2LH53"/>
<organism evidence="2 3">
    <name type="scientific">Heterodera trifolii</name>
    <dbReference type="NCBI Taxonomy" id="157864"/>
    <lineage>
        <taxon>Eukaryota</taxon>
        <taxon>Metazoa</taxon>
        <taxon>Ecdysozoa</taxon>
        <taxon>Nematoda</taxon>
        <taxon>Chromadorea</taxon>
        <taxon>Rhabditida</taxon>
        <taxon>Tylenchina</taxon>
        <taxon>Tylenchomorpha</taxon>
        <taxon>Tylenchoidea</taxon>
        <taxon>Heteroderidae</taxon>
        <taxon>Heteroderinae</taxon>
        <taxon>Heterodera</taxon>
    </lineage>
</organism>
<gene>
    <name evidence="2" type="ORF">niasHT_011628</name>
</gene>
<feature type="compositionally biased region" description="Low complexity" evidence="1">
    <location>
        <begin position="63"/>
        <end position="73"/>
    </location>
</feature>
<feature type="region of interest" description="Disordered" evidence="1">
    <location>
        <begin position="1"/>
        <end position="73"/>
    </location>
</feature>
<feature type="compositionally biased region" description="Acidic residues" evidence="1">
    <location>
        <begin position="19"/>
        <end position="30"/>
    </location>
</feature>
<sequence length="235" mass="25942">MEEEEKQKTKQEQQRQFEGEEEENCEENGSEENGGSKEVTAKCHQQNGRRENGTGKAMPQHSPPGSSANSSSSSASLLCFRAALDTIFGRPIAPCQWRHFRGPSAAFLAPPSPFRRAAPYAGDSSEPLLRRSLRSPSMRRLQESLQSLAEDVPVSPAALVCARGDAGRTETPKPFNCRTSQYRSLNLKRDTRKTHRRFDAAHGFLSRGIVLAAQTSPDRLGHWQCVKVGHKPSNG</sequence>
<comment type="caution">
    <text evidence="2">The sequence shown here is derived from an EMBL/GenBank/DDBJ whole genome shotgun (WGS) entry which is preliminary data.</text>
</comment>
<feature type="compositionally biased region" description="Basic and acidic residues" evidence="1">
    <location>
        <begin position="1"/>
        <end position="18"/>
    </location>
</feature>
<accession>A0ABD2LH53</accession>
<reference evidence="2 3" key="1">
    <citation type="submission" date="2024-10" db="EMBL/GenBank/DDBJ databases">
        <authorList>
            <person name="Kim D."/>
        </authorList>
    </citation>
    <scope>NUCLEOTIDE SEQUENCE [LARGE SCALE GENOMIC DNA]</scope>
    <source>
        <strain evidence="2">BH-2024</strain>
    </source>
</reference>
<keyword evidence="3" id="KW-1185">Reference proteome</keyword>
<proteinExistence type="predicted"/>
<dbReference type="EMBL" id="JBICBT010000414">
    <property type="protein sequence ID" value="KAL3114499.1"/>
    <property type="molecule type" value="Genomic_DNA"/>
</dbReference>
<evidence type="ECO:0000256" key="1">
    <source>
        <dbReference type="SAM" id="MobiDB-lite"/>
    </source>
</evidence>
<evidence type="ECO:0000313" key="2">
    <source>
        <dbReference type="EMBL" id="KAL3114499.1"/>
    </source>
</evidence>
<protein>
    <submittedName>
        <fullName evidence="2">Uncharacterized protein</fullName>
    </submittedName>
</protein>
<name>A0ABD2LH53_9BILA</name>
<evidence type="ECO:0000313" key="3">
    <source>
        <dbReference type="Proteomes" id="UP001620626"/>
    </source>
</evidence>
<dbReference type="Proteomes" id="UP001620626">
    <property type="component" value="Unassembled WGS sequence"/>
</dbReference>